<dbReference type="Proteomes" id="UP001165060">
    <property type="component" value="Unassembled WGS sequence"/>
</dbReference>
<accession>A0ABQ6MNE6</accession>
<organism evidence="1 2">
    <name type="scientific">Tetraparma gracilis</name>
    <dbReference type="NCBI Taxonomy" id="2962635"/>
    <lineage>
        <taxon>Eukaryota</taxon>
        <taxon>Sar</taxon>
        <taxon>Stramenopiles</taxon>
        <taxon>Ochrophyta</taxon>
        <taxon>Bolidophyceae</taxon>
        <taxon>Parmales</taxon>
        <taxon>Triparmaceae</taxon>
        <taxon>Tetraparma</taxon>
    </lineage>
</organism>
<evidence type="ECO:0000313" key="2">
    <source>
        <dbReference type="Proteomes" id="UP001165060"/>
    </source>
</evidence>
<sequence>MLRPEDLTSLCCASKSLTQSFGIPLDDLSFDSFACFQCCSVFVGGKAEGKQGAGRSCTCRVHVCIRCGEASDQLGDCAEFCSVCRADFCHACHETWQCTDCGDNICKDDADHVWCKECAVDVCLKGEEGREHMHYCVQCAVYACTKRREMLAVCKFCQEVVSMKTDNLHLPQCDYCGHLVCAGGTPHYSFCNECSQQVCKHDDGHHPCSGEN</sequence>
<evidence type="ECO:0008006" key="3">
    <source>
        <dbReference type="Google" id="ProtNLM"/>
    </source>
</evidence>
<name>A0ABQ6MNE6_9STRA</name>
<comment type="caution">
    <text evidence="1">The sequence shown here is derived from an EMBL/GenBank/DDBJ whole genome shotgun (WGS) entry which is preliminary data.</text>
</comment>
<keyword evidence="2" id="KW-1185">Reference proteome</keyword>
<gene>
    <name evidence="1" type="ORF">TeGR_g2</name>
</gene>
<protein>
    <recommendedName>
        <fullName evidence="3">RING-type domain-containing protein</fullName>
    </recommendedName>
</protein>
<evidence type="ECO:0000313" key="1">
    <source>
        <dbReference type="EMBL" id="GMI29006.1"/>
    </source>
</evidence>
<dbReference type="EMBL" id="BRYB01003013">
    <property type="protein sequence ID" value="GMI29006.1"/>
    <property type="molecule type" value="Genomic_DNA"/>
</dbReference>
<proteinExistence type="predicted"/>
<reference evidence="1 2" key="1">
    <citation type="journal article" date="2023" name="Commun. Biol.">
        <title>Genome analysis of Parmales, the sister group of diatoms, reveals the evolutionary specialization of diatoms from phago-mixotrophs to photoautotrophs.</title>
        <authorList>
            <person name="Ban H."/>
            <person name="Sato S."/>
            <person name="Yoshikawa S."/>
            <person name="Yamada K."/>
            <person name="Nakamura Y."/>
            <person name="Ichinomiya M."/>
            <person name="Sato N."/>
            <person name="Blanc-Mathieu R."/>
            <person name="Endo H."/>
            <person name="Kuwata A."/>
            <person name="Ogata H."/>
        </authorList>
    </citation>
    <scope>NUCLEOTIDE SEQUENCE [LARGE SCALE GENOMIC DNA]</scope>
</reference>